<evidence type="ECO:0000313" key="5">
    <source>
        <dbReference type="EMBL" id="CAK9084778.1"/>
    </source>
</evidence>
<evidence type="ECO:0000259" key="4">
    <source>
        <dbReference type="PROSITE" id="PS51158"/>
    </source>
</evidence>
<feature type="domain" description="Alpha-type protein kinase" evidence="4">
    <location>
        <begin position="84"/>
        <end position="308"/>
    </location>
</feature>
<dbReference type="InterPro" id="IPR004166">
    <property type="entry name" value="a-kinase_dom"/>
</dbReference>
<gene>
    <name evidence="5" type="ORF">SCF082_LOCUS40203</name>
</gene>
<dbReference type="Proteomes" id="UP001642464">
    <property type="component" value="Unassembled WGS sequence"/>
</dbReference>
<keyword evidence="2" id="KW-0808">Transferase</keyword>
<evidence type="ECO:0000256" key="1">
    <source>
        <dbReference type="ARBA" id="ARBA00022527"/>
    </source>
</evidence>
<dbReference type="InterPro" id="IPR011009">
    <property type="entry name" value="Kinase-like_dom_sf"/>
</dbReference>
<evidence type="ECO:0000313" key="6">
    <source>
        <dbReference type="Proteomes" id="UP001642464"/>
    </source>
</evidence>
<protein>
    <submittedName>
        <fullName evidence="5">Luc7-like protein</fullName>
    </submittedName>
</protein>
<sequence length="328" mass="36341">MGNLQMTLCNKVLSCDYSGVSETLCSMGRSVRGEDMQLALRVVFAPMEGKNSLKMGDEFLISNIKKVPGWEPLSWRQERVAQQHATGKSAVWPSLSESRFARPMRHWSVEAYGSDGKGGVRSLRGLLQVAHLRKDRELEQVKAAVHEISAVADYARRFNHHVAQLDGFDGEVPTIRVATSMACFVLDGIAPDVVDAGDTAVLTLFDEKEVTKFVFEGSEDFVELPHSFFHFVLWNSGGQDLVADLQGAQHEDEFILVDPVLLKTGDLDLSQLLEMATSSEVPSRNKKRFDQWHPRCAQLCRSFDPQRRSGHARRACGVPLPNCGVGGG</sequence>
<dbReference type="SUPFAM" id="SSF56112">
    <property type="entry name" value="Protein kinase-like (PK-like)"/>
    <property type="match status" value="1"/>
</dbReference>
<comment type="caution">
    <text evidence="5">The sequence shown here is derived from an EMBL/GenBank/DDBJ whole genome shotgun (WGS) entry which is preliminary data.</text>
</comment>
<dbReference type="Pfam" id="PF02816">
    <property type="entry name" value="Alpha_kinase"/>
    <property type="match status" value="1"/>
</dbReference>
<organism evidence="5 6">
    <name type="scientific">Durusdinium trenchii</name>
    <dbReference type="NCBI Taxonomy" id="1381693"/>
    <lineage>
        <taxon>Eukaryota</taxon>
        <taxon>Sar</taxon>
        <taxon>Alveolata</taxon>
        <taxon>Dinophyceae</taxon>
        <taxon>Suessiales</taxon>
        <taxon>Symbiodiniaceae</taxon>
        <taxon>Durusdinium</taxon>
    </lineage>
</organism>
<proteinExistence type="predicted"/>
<keyword evidence="6" id="KW-1185">Reference proteome</keyword>
<dbReference type="Gene3D" id="3.20.200.10">
    <property type="entry name" value="MHCK/EF2 kinase"/>
    <property type="match status" value="1"/>
</dbReference>
<reference evidence="5 6" key="1">
    <citation type="submission" date="2024-02" db="EMBL/GenBank/DDBJ databases">
        <authorList>
            <person name="Chen Y."/>
            <person name="Shah S."/>
            <person name="Dougan E. K."/>
            <person name="Thang M."/>
            <person name="Chan C."/>
        </authorList>
    </citation>
    <scope>NUCLEOTIDE SEQUENCE [LARGE SCALE GENOMIC DNA]</scope>
</reference>
<name>A0ABP0Q955_9DINO</name>
<evidence type="ECO:0000256" key="3">
    <source>
        <dbReference type="ARBA" id="ARBA00022777"/>
    </source>
</evidence>
<keyword evidence="3" id="KW-0418">Kinase</keyword>
<dbReference type="EMBL" id="CAXAMM010039218">
    <property type="protein sequence ID" value="CAK9084778.1"/>
    <property type="molecule type" value="Genomic_DNA"/>
</dbReference>
<dbReference type="PROSITE" id="PS51158">
    <property type="entry name" value="ALPHA_KINASE"/>
    <property type="match status" value="1"/>
</dbReference>
<evidence type="ECO:0000256" key="2">
    <source>
        <dbReference type="ARBA" id="ARBA00022679"/>
    </source>
</evidence>
<keyword evidence="1" id="KW-0723">Serine/threonine-protein kinase</keyword>
<accession>A0ABP0Q955</accession>